<feature type="domain" description="FAD/NAD(P)-binding" evidence="3">
    <location>
        <begin position="13"/>
        <end position="277"/>
    </location>
</feature>
<keyword evidence="5" id="KW-1185">Reference proteome</keyword>
<dbReference type="Proteomes" id="UP001176021">
    <property type="component" value="Unassembled WGS sequence"/>
</dbReference>
<organism evidence="4 5">
    <name type="scientific">Desulfosporosinus nitroreducens</name>
    <dbReference type="NCBI Taxonomy" id="2018668"/>
    <lineage>
        <taxon>Bacteria</taxon>
        <taxon>Bacillati</taxon>
        <taxon>Bacillota</taxon>
        <taxon>Clostridia</taxon>
        <taxon>Eubacteriales</taxon>
        <taxon>Desulfitobacteriaceae</taxon>
        <taxon>Desulfosporosinus</taxon>
    </lineage>
</organism>
<dbReference type="EMBL" id="JAMJEV010000026">
    <property type="protein sequence ID" value="MDO0825451.1"/>
    <property type="molecule type" value="Genomic_DNA"/>
</dbReference>
<evidence type="ECO:0000313" key="5">
    <source>
        <dbReference type="Proteomes" id="UP001176021"/>
    </source>
</evidence>
<dbReference type="PRINTS" id="PR00368">
    <property type="entry name" value="FADPNR"/>
</dbReference>
<dbReference type="RefSeq" id="WP_302050045.1">
    <property type="nucleotide sequence ID" value="NZ_JAMJEV010000026.1"/>
</dbReference>
<protein>
    <submittedName>
        <fullName evidence="4">NAD(P)/FAD-dependent oxidoreductase</fullName>
    </submittedName>
</protein>
<evidence type="ECO:0000256" key="2">
    <source>
        <dbReference type="ARBA" id="ARBA00023002"/>
    </source>
</evidence>
<dbReference type="SUPFAM" id="SSF51905">
    <property type="entry name" value="FAD/NAD(P)-binding domain"/>
    <property type="match status" value="2"/>
</dbReference>
<gene>
    <name evidence="4" type="ORF">M8H41_21800</name>
</gene>
<accession>A0ABT8R015</accession>
<evidence type="ECO:0000256" key="1">
    <source>
        <dbReference type="ARBA" id="ARBA00022630"/>
    </source>
</evidence>
<sequence>MSEDLHTLKDHYELAIIGCGPAGLSAALNAKIRNRDFVLLGSEFCSPKLSKAPQVDNWLGFPEIGGEELRQRFLDHVKEKDIPITLFKVTNIYPGPPYTLMGKEKSFEADTIIIATGVSAGKLLSGEAELLGRGVGYCATCDGPLYKDKKVAIISYNQEGEDEANYMANICSKVYYIPYYSEILKLDPRVEIKKSKAKKITGDQKVEQLDLGEEQLIVDGVFILRDTLPAEQLVSGLEMEEAAIKVNHKLETSMPGLYAAGDCTGQPYQLIKAAGEGGTAALQAVKYLDSLKSADPDEVVSIH</sequence>
<dbReference type="Pfam" id="PF07992">
    <property type="entry name" value="Pyr_redox_2"/>
    <property type="match status" value="1"/>
</dbReference>
<dbReference type="Gene3D" id="3.50.50.60">
    <property type="entry name" value="FAD/NAD(P)-binding domain"/>
    <property type="match status" value="2"/>
</dbReference>
<keyword evidence="1" id="KW-0285">Flavoprotein</keyword>
<dbReference type="InterPro" id="IPR023753">
    <property type="entry name" value="FAD/NAD-binding_dom"/>
</dbReference>
<dbReference type="InterPro" id="IPR050097">
    <property type="entry name" value="Ferredoxin-NADP_redctase_2"/>
</dbReference>
<comment type="caution">
    <text evidence="4">The sequence shown here is derived from an EMBL/GenBank/DDBJ whole genome shotgun (WGS) entry which is preliminary data.</text>
</comment>
<name>A0ABT8R015_9FIRM</name>
<dbReference type="PANTHER" id="PTHR48105">
    <property type="entry name" value="THIOREDOXIN REDUCTASE 1-RELATED-RELATED"/>
    <property type="match status" value="1"/>
</dbReference>
<evidence type="ECO:0000313" key="4">
    <source>
        <dbReference type="EMBL" id="MDO0825451.1"/>
    </source>
</evidence>
<evidence type="ECO:0000259" key="3">
    <source>
        <dbReference type="Pfam" id="PF07992"/>
    </source>
</evidence>
<reference evidence="4" key="1">
    <citation type="submission" date="2022-05" db="EMBL/GenBank/DDBJ databases">
        <title>Expanded diversity of anoxic marine methylotrophy in a Black Sea sulfate reducing microorganism.</title>
        <authorList>
            <person name="Fischer P.Q."/>
            <person name="Stams A.J.M."/>
            <person name="Villanueva L."/>
            <person name="Sousa D.Z."/>
        </authorList>
    </citation>
    <scope>NUCLEOTIDE SEQUENCE</scope>
    <source>
        <strain evidence="4">P130</strain>
    </source>
</reference>
<proteinExistence type="predicted"/>
<dbReference type="PRINTS" id="PR00469">
    <property type="entry name" value="PNDRDTASEII"/>
</dbReference>
<keyword evidence="2" id="KW-0560">Oxidoreductase</keyword>
<dbReference type="InterPro" id="IPR036188">
    <property type="entry name" value="FAD/NAD-bd_sf"/>
</dbReference>